<protein>
    <recommendedName>
        <fullName evidence="4">LXG domain-containing protein</fullName>
    </recommendedName>
</protein>
<name>A0A428AM26_STRCR</name>
<dbReference type="Pfam" id="PF04740">
    <property type="entry name" value="LXG"/>
    <property type="match status" value="1"/>
</dbReference>
<dbReference type="Pfam" id="PF14449">
    <property type="entry name" value="PT-TG"/>
    <property type="match status" value="1"/>
</dbReference>
<proteinExistence type="inferred from homology"/>
<dbReference type="Proteomes" id="UP000282617">
    <property type="component" value="Unassembled WGS sequence"/>
</dbReference>
<dbReference type="EMBL" id="RJNA01000006">
    <property type="protein sequence ID" value="RSI43716.1"/>
    <property type="molecule type" value="Genomic_DNA"/>
</dbReference>
<evidence type="ECO:0000256" key="2">
    <source>
        <dbReference type="ARBA" id="ARBA00022525"/>
    </source>
</evidence>
<reference evidence="5 6" key="1">
    <citation type="submission" date="2018-11" db="EMBL/GenBank/DDBJ databases">
        <title>Species Designations Belie Phenotypic and Genotypic Heterogeneity in Oral Streptococci.</title>
        <authorList>
            <person name="Velsko I."/>
        </authorList>
    </citation>
    <scope>NUCLEOTIDE SEQUENCE [LARGE SCALE GENOMIC DNA]</scope>
    <source>
        <strain evidence="5 6">BCC51</strain>
    </source>
</reference>
<keyword evidence="2" id="KW-0964">Secreted</keyword>
<comment type="subcellular location">
    <subcellularLocation>
        <location evidence="1">Secreted</location>
    </subcellularLocation>
</comment>
<evidence type="ECO:0000256" key="3">
    <source>
        <dbReference type="ARBA" id="ARBA00034117"/>
    </source>
</evidence>
<evidence type="ECO:0000313" key="5">
    <source>
        <dbReference type="EMBL" id="RSI43716.1"/>
    </source>
</evidence>
<dbReference type="InterPro" id="IPR027797">
    <property type="entry name" value="PT-TG_dom"/>
</dbReference>
<dbReference type="GO" id="GO:0005576">
    <property type="term" value="C:extracellular region"/>
    <property type="evidence" value="ECO:0007669"/>
    <property type="project" value="UniProtKB-SubCell"/>
</dbReference>
<organism evidence="5 6">
    <name type="scientific">Streptococcus cristatus</name>
    <dbReference type="NCBI Taxonomy" id="45634"/>
    <lineage>
        <taxon>Bacteria</taxon>
        <taxon>Bacillati</taxon>
        <taxon>Bacillota</taxon>
        <taxon>Bacilli</taxon>
        <taxon>Lactobacillales</taxon>
        <taxon>Streptococcaceae</taxon>
        <taxon>Streptococcus</taxon>
    </lineage>
</organism>
<accession>A0A428AM26</accession>
<sequence>MKIDMNEVQSNKTKLATSIKLMRGQVELARSKLNQIVESQALQGDVKTAIDAKVKNHQMPMMTHYLTALEIMSADYEALISTFQSEVGESAQDAVIDTDYLAELGTIFPWISQGLATIRQSISGTYSRISDLITLDASSTSDISSNLSAAKQILTDTTDKMSAFNDLPRPETFSSIISQQNAQLGVLRSVQGPQYATEKARALYTNQNFALSVTQYQLLSHQSNYRVMLQQKLARSLVDSYYSKRPVQASMQPYKLDAKTKDLIEKANKGDLQAISELSKSYRYDKTMERTVPYRSQAELARLNQEVWDRTLTTGQHILGEIFGIYDVYRLITGIDPVTGEETSRLEAGLWLALDILPFLKAGKAGKLGKIAKTADKVDDVAKGAKEAAEQAGKKVGKEFSKEAVEELLDGDGVFKNAELEERYQEYVVRNTNRGRRVSDRLTWKQDSDFFTQNSPIARGNRFNETVQERKIYPHHEVNLENGKRLDSYDPTAGEIISRKATDLDKIQEETFRGYLQELQNKYSVGEIIRSNKYPEIDGLKLEGKHILEIPDSNKHLPDIEKFKEIAKEYGVELRFTKE</sequence>
<comment type="similarity">
    <text evidence="3">In the N-terminal section; belongs to the LXG family.</text>
</comment>
<evidence type="ECO:0000259" key="4">
    <source>
        <dbReference type="PROSITE" id="PS51756"/>
    </source>
</evidence>
<gene>
    <name evidence="5" type="ORF">D8872_04805</name>
</gene>
<dbReference type="PROSITE" id="PS51756">
    <property type="entry name" value="LXG"/>
    <property type="match status" value="1"/>
</dbReference>
<evidence type="ECO:0000313" key="6">
    <source>
        <dbReference type="Proteomes" id="UP000282617"/>
    </source>
</evidence>
<dbReference type="InterPro" id="IPR006829">
    <property type="entry name" value="LXG_dom"/>
</dbReference>
<dbReference type="AlphaFoldDB" id="A0A428AM26"/>
<dbReference type="RefSeq" id="WP_185761393.1">
    <property type="nucleotide sequence ID" value="NZ_RJNA01000006.1"/>
</dbReference>
<evidence type="ECO:0000256" key="1">
    <source>
        <dbReference type="ARBA" id="ARBA00004613"/>
    </source>
</evidence>
<feature type="domain" description="LXG" evidence="4">
    <location>
        <begin position="1"/>
        <end position="242"/>
    </location>
</feature>
<comment type="caution">
    <text evidence="5">The sequence shown here is derived from an EMBL/GenBank/DDBJ whole genome shotgun (WGS) entry which is preliminary data.</text>
</comment>